<accession>A0A6C2YLK4</accession>
<protein>
    <submittedName>
        <fullName evidence="1">Uncharacterized protein</fullName>
    </submittedName>
</protein>
<dbReference type="KEGG" id="tim:GMBLW1_15100"/>
<evidence type="ECO:0000313" key="2">
    <source>
        <dbReference type="Proteomes" id="UP000464378"/>
    </source>
</evidence>
<dbReference type="EMBL" id="LR586016">
    <property type="protein sequence ID" value="VIP02450.1"/>
    <property type="molecule type" value="Genomic_DNA"/>
</dbReference>
<dbReference type="EMBL" id="LR593887">
    <property type="protein sequence ID" value="VTS01435.1"/>
    <property type="molecule type" value="Genomic_DNA"/>
</dbReference>
<keyword evidence="2" id="KW-1185">Reference proteome</keyword>
<evidence type="ECO:0000313" key="1">
    <source>
        <dbReference type="EMBL" id="VIP02450.1"/>
    </source>
</evidence>
<gene>
    <name evidence="1" type="ORF">GMBLW1_15100</name>
</gene>
<proteinExistence type="predicted"/>
<dbReference type="Proteomes" id="UP000464378">
    <property type="component" value="Chromosome"/>
</dbReference>
<reference evidence="1" key="1">
    <citation type="submission" date="2019-04" db="EMBL/GenBank/DDBJ databases">
        <authorList>
            <consortium name="Science for Life Laboratories"/>
        </authorList>
    </citation>
    <scope>NUCLEOTIDE SEQUENCE</scope>
    <source>
        <strain evidence="1">MBLW1</strain>
    </source>
</reference>
<name>A0A6C2YLK4_9BACT</name>
<sequence>MALLWSLLSFCGTDFSLPSERVRVTVVVILASNEGKRIDPKLQQIATEVQKKHPELTNFRIEKTMARSIPIGDQSVFPLVEKAELLVVVEAAVSEDRRVNLSITPPQMKAITYTCRCGKFFPILTRHQTESGERLIIGIMGEPCLKGQKPTP</sequence>
<organism evidence="1">
    <name type="scientific">Tuwongella immobilis</name>
    <dbReference type="NCBI Taxonomy" id="692036"/>
    <lineage>
        <taxon>Bacteria</taxon>
        <taxon>Pseudomonadati</taxon>
        <taxon>Planctomycetota</taxon>
        <taxon>Planctomycetia</taxon>
        <taxon>Gemmatales</taxon>
        <taxon>Gemmataceae</taxon>
        <taxon>Tuwongella</taxon>
    </lineage>
</organism>
<dbReference type="AlphaFoldDB" id="A0A6C2YLK4"/>
<dbReference type="InParanoid" id="A0A6C2YLK4"/>